<comment type="caution">
    <text evidence="1">The sequence shown here is derived from an EMBL/GenBank/DDBJ whole genome shotgun (WGS) entry which is preliminary data.</text>
</comment>
<dbReference type="Proteomes" id="UP001207468">
    <property type="component" value="Unassembled WGS sequence"/>
</dbReference>
<dbReference type="EMBL" id="JAGFNK010000183">
    <property type="protein sequence ID" value="KAI9460749.1"/>
    <property type="molecule type" value="Genomic_DNA"/>
</dbReference>
<accession>A0ACC0U5L5</accession>
<organism evidence="1 2">
    <name type="scientific">Russula earlei</name>
    <dbReference type="NCBI Taxonomy" id="71964"/>
    <lineage>
        <taxon>Eukaryota</taxon>
        <taxon>Fungi</taxon>
        <taxon>Dikarya</taxon>
        <taxon>Basidiomycota</taxon>
        <taxon>Agaricomycotina</taxon>
        <taxon>Agaricomycetes</taxon>
        <taxon>Russulales</taxon>
        <taxon>Russulaceae</taxon>
        <taxon>Russula</taxon>
    </lineage>
</organism>
<keyword evidence="2" id="KW-1185">Reference proteome</keyword>
<evidence type="ECO:0000313" key="2">
    <source>
        <dbReference type="Proteomes" id="UP001207468"/>
    </source>
</evidence>
<name>A0ACC0U5L5_9AGAM</name>
<protein>
    <submittedName>
        <fullName evidence="1">Uncharacterized protein</fullName>
    </submittedName>
</protein>
<evidence type="ECO:0000313" key="1">
    <source>
        <dbReference type="EMBL" id="KAI9460749.1"/>
    </source>
</evidence>
<proteinExistence type="predicted"/>
<sequence length="1054" mass="111530">MLPSPFIFIFSSFTLSLAYTSAPRWAQAVAVINDALFVYGGKTDPYNAYGYNAAPWNNDLLYLSLSAPFDPSNPPWQYISGSVNSSISSQGPALAWHTLSAFNTSTCLIFGGSTGPVSGIVLLDNDDSAQFLNVAHLTSPTFLSFPNHWAGEPQRRIRHATASRDGKIYIIGGEAADGSGNAFSTHFVFLPSVPAFVQLPSDSGPPGIFGHAAVILFDGRLLVFGGISQGQLVPLNVIWVLDTTQSNLTWILASIDSSNLPSPRASFAFVLLDDGRILIQGGTDALFQSNFADGWILDPSKSPMTWTPIPALSQVGPRRDHFACNAAGQVVFGFGFGDDAPADPAMTVYNVGASTFQPTFSPMTAPPSHTTLPPNPSQTITNPPGSSQTSANGNPSNQTRPGQSGISGSNSGSRTGGPPSSTSTGLGGSNGPGGSGLGGTDKDTAAIAIGTVLGALGLIAGIALIVWYLRRRHRRSGHAFSALDGDEEHPHSITAIRIGDTRGTGSRILAMPLALLSRIGIGHSRRHMDSRRDILADEDRSIDWVGVSREGSAGRSSYGGRSARNSIREFSNVVTESIRNLARGASSTSRSRAPSKGDWEKMGGDPFSPEVALMAEGLARGELPERTRDGFPLAGPSRPYTDPFAERDASSEVLRDDASESEPESSRPPERREHYPPQSRLTPLRTALPPSSDFVPLSPLVEQASQNSLSNSSTSHNADSDLYAGSGSLSSRGVARSPRPSSILDPNPPLNEPIRRSNSWWSRFTNTSLLERRGTESSARSSGGFLDIRDPNPPPRLLPIEESTHSRDPSDAPADATRFLLPKPTVSFTANRALSGSPSRRPSLYHHETVHGRSASSLQTANTEMLERVGGTMDIIQRDGTVDSQHTPLTGTYSLDDEFGIVAGGRAGSGGPHQLRALLVRGESSYHSTGTGSSSASTESPMVLSPVTSGPVTPTGELPEPISPPPEEAGTGSAEGILGEDGGPDSPAVAERVRLFERRMSRENAPPPPPTNTRRREERSAPTVAVRPPVRYGLVPRASLFVANPDGSRGSDGG</sequence>
<reference evidence="1" key="1">
    <citation type="submission" date="2021-03" db="EMBL/GenBank/DDBJ databases">
        <title>Evolutionary priming and transition to the ectomycorrhizal habit in an iconic lineage of mushroom-forming fungi: is preadaptation a requirement?</title>
        <authorList>
            <consortium name="DOE Joint Genome Institute"/>
            <person name="Looney B.P."/>
            <person name="Miyauchi S."/>
            <person name="Morin E."/>
            <person name="Drula E."/>
            <person name="Courty P.E."/>
            <person name="Chicoki N."/>
            <person name="Fauchery L."/>
            <person name="Kohler A."/>
            <person name="Kuo A."/>
            <person name="LaButti K."/>
            <person name="Pangilinan J."/>
            <person name="Lipzen A."/>
            <person name="Riley R."/>
            <person name="Andreopoulos W."/>
            <person name="He G."/>
            <person name="Johnson J."/>
            <person name="Barry K.W."/>
            <person name="Grigoriev I.V."/>
            <person name="Nagy L."/>
            <person name="Hibbett D."/>
            <person name="Henrissat B."/>
            <person name="Matheny P.B."/>
            <person name="Labbe J."/>
            <person name="Martin A.F."/>
        </authorList>
    </citation>
    <scope>NUCLEOTIDE SEQUENCE</scope>
    <source>
        <strain evidence="1">BPL698</strain>
    </source>
</reference>
<gene>
    <name evidence="1" type="ORF">F5148DRAFT_1286788</name>
</gene>